<sequence length="95" mass="10796">METGDATLVLNKSLTTFIKTRMVCRAEEALKQRENLKRCKQDHDRQKKKVQSITDCKKEKSCRFKRSTSNLDQDGASSAIFFLACIACSSFSNNL</sequence>
<dbReference type="AlphaFoldDB" id="A0A397XIP7"/>
<dbReference type="PANTHER" id="PTHR38398">
    <property type="entry name" value="EXPRESSED PROTEIN"/>
    <property type="match status" value="1"/>
</dbReference>
<gene>
    <name evidence="1" type="ORF">BRARA_J00654</name>
</gene>
<reference evidence="1 2" key="1">
    <citation type="submission" date="2018-06" db="EMBL/GenBank/DDBJ databases">
        <title>WGS assembly of Brassica rapa FPsc.</title>
        <authorList>
            <person name="Bowman J."/>
            <person name="Kohchi T."/>
            <person name="Yamato K."/>
            <person name="Jenkins J."/>
            <person name="Shu S."/>
            <person name="Ishizaki K."/>
            <person name="Yamaoka S."/>
            <person name="Nishihama R."/>
            <person name="Nakamura Y."/>
            <person name="Berger F."/>
            <person name="Adam C."/>
            <person name="Aki S."/>
            <person name="Althoff F."/>
            <person name="Araki T."/>
            <person name="Arteaga-Vazquez M."/>
            <person name="Balasubrmanian S."/>
            <person name="Bauer D."/>
            <person name="Boehm C."/>
            <person name="Briginshaw L."/>
            <person name="Caballero-Perez J."/>
            <person name="Catarino B."/>
            <person name="Chen F."/>
            <person name="Chiyoda S."/>
            <person name="Chovatia M."/>
            <person name="Davies K."/>
            <person name="Delmans M."/>
            <person name="Demura T."/>
            <person name="Dierschke T."/>
            <person name="Dolan L."/>
            <person name="Dorantes-Acosta A."/>
            <person name="Eklund D."/>
            <person name="Florent S."/>
            <person name="Flores-Sandoval E."/>
            <person name="Fujiyama A."/>
            <person name="Fukuzawa H."/>
            <person name="Galik B."/>
            <person name="Grimanelli D."/>
            <person name="Grimwood J."/>
            <person name="Grossniklaus U."/>
            <person name="Hamada T."/>
            <person name="Haseloff J."/>
            <person name="Hetherington A."/>
            <person name="Higo A."/>
            <person name="Hirakawa Y."/>
            <person name="Hundley H."/>
            <person name="Ikeda Y."/>
            <person name="Inoue K."/>
            <person name="Inoue S."/>
            <person name="Ishida S."/>
            <person name="Jia Q."/>
            <person name="Kakita M."/>
            <person name="Kanazawa T."/>
            <person name="Kawai Y."/>
            <person name="Kawashima T."/>
            <person name="Kennedy M."/>
            <person name="Kinose K."/>
            <person name="Kinoshita T."/>
            <person name="Kohara Y."/>
            <person name="Koide E."/>
            <person name="Komatsu K."/>
            <person name="Kopischke S."/>
            <person name="Kubo M."/>
            <person name="Kyozuka J."/>
            <person name="Lagercrantz U."/>
            <person name="Lin S."/>
            <person name="Lindquist E."/>
            <person name="Lipzen A."/>
            <person name="Lu C."/>
            <person name="Luna E."/>
            <person name="Martienssen R."/>
            <person name="Minamino N."/>
            <person name="Mizutani M."/>
            <person name="Mizutani M."/>
            <person name="Mochizuki N."/>
            <person name="Monte I."/>
            <person name="Mosher R."/>
            <person name="Nagasaki H."/>
            <person name="Nakagami H."/>
            <person name="Naramoto S."/>
            <person name="Nishitani K."/>
            <person name="Ohtani M."/>
            <person name="Okamoto T."/>
            <person name="Okumura M."/>
            <person name="Phillips J."/>
            <person name="Pollak B."/>
            <person name="Reinders A."/>
            <person name="Roevekamp M."/>
            <person name="Sano R."/>
            <person name="Sawa S."/>
            <person name="Schmid M."/>
            <person name="Shirakawa M."/>
            <person name="Solano R."/>
            <person name="Spunde A."/>
            <person name="Suetsugu N."/>
            <person name="Sugano S."/>
            <person name="Sugiyama A."/>
            <person name="Sun R."/>
            <person name="Suzuki Y."/>
            <person name="Takenaka M."/>
            <person name="Takezawa D."/>
            <person name="Tomogane H."/>
            <person name="Tsuzuki M."/>
            <person name="Ueda T."/>
            <person name="Umeda M."/>
            <person name="Ward J."/>
            <person name="Watanabe Y."/>
            <person name="Yazaki K."/>
            <person name="Yokoyama R."/>
            <person name="Yoshitake Y."/>
            <person name="Yotsui I."/>
            <person name="Zachgo S."/>
            <person name="Schmutz J."/>
        </authorList>
    </citation>
    <scope>NUCLEOTIDE SEQUENCE [LARGE SCALE GENOMIC DNA]</scope>
    <source>
        <strain evidence="2">cv. B-3</strain>
    </source>
</reference>
<dbReference type="EMBL" id="CM010637">
    <property type="protein sequence ID" value="RID40622.1"/>
    <property type="molecule type" value="Genomic_DNA"/>
</dbReference>
<name>A0A397XIP7_BRACM</name>
<accession>A0A397XIP7</accession>
<evidence type="ECO:0000313" key="2">
    <source>
        <dbReference type="Proteomes" id="UP000264353"/>
    </source>
</evidence>
<dbReference type="OrthoDB" id="693735at2759"/>
<dbReference type="PANTHER" id="PTHR38398:SF1">
    <property type="entry name" value="EXPRESSED PROTEIN"/>
    <property type="match status" value="1"/>
</dbReference>
<protein>
    <submittedName>
        <fullName evidence="1">Uncharacterized protein</fullName>
    </submittedName>
</protein>
<evidence type="ECO:0000313" key="1">
    <source>
        <dbReference type="EMBL" id="RID40622.1"/>
    </source>
</evidence>
<dbReference type="Proteomes" id="UP000264353">
    <property type="component" value="Chromosome A10"/>
</dbReference>
<organism evidence="1 2">
    <name type="scientific">Brassica campestris</name>
    <name type="common">Field mustard</name>
    <dbReference type="NCBI Taxonomy" id="3711"/>
    <lineage>
        <taxon>Eukaryota</taxon>
        <taxon>Viridiplantae</taxon>
        <taxon>Streptophyta</taxon>
        <taxon>Embryophyta</taxon>
        <taxon>Tracheophyta</taxon>
        <taxon>Spermatophyta</taxon>
        <taxon>Magnoliopsida</taxon>
        <taxon>eudicotyledons</taxon>
        <taxon>Gunneridae</taxon>
        <taxon>Pentapetalae</taxon>
        <taxon>rosids</taxon>
        <taxon>malvids</taxon>
        <taxon>Brassicales</taxon>
        <taxon>Brassicaceae</taxon>
        <taxon>Brassiceae</taxon>
        <taxon>Brassica</taxon>
    </lineage>
</organism>
<proteinExistence type="predicted"/>